<feature type="signal peptide" evidence="1">
    <location>
        <begin position="1"/>
        <end position="23"/>
    </location>
</feature>
<dbReference type="RefSeq" id="WP_066617264.1">
    <property type="nucleotide sequence ID" value="NZ_JBHSYQ010000006.1"/>
</dbReference>
<reference evidence="3" key="1">
    <citation type="journal article" date="2019" name="Int. J. Syst. Evol. Microbiol.">
        <title>The Global Catalogue of Microorganisms (GCM) 10K type strain sequencing project: providing services to taxonomists for standard genome sequencing and annotation.</title>
        <authorList>
            <consortium name="The Broad Institute Genomics Platform"/>
            <consortium name="The Broad Institute Genome Sequencing Center for Infectious Disease"/>
            <person name="Wu L."/>
            <person name="Ma J."/>
        </authorList>
    </citation>
    <scope>NUCLEOTIDE SEQUENCE [LARGE SCALE GENOMIC DNA]</scope>
    <source>
        <strain evidence="3">CGMCC 4.7393</strain>
    </source>
</reference>
<gene>
    <name evidence="2" type="ORF">ACFQHR_13005</name>
</gene>
<keyword evidence="3" id="KW-1185">Reference proteome</keyword>
<organism evidence="2 3">
    <name type="scientific">Rufibacter roseus</name>
    <dbReference type="NCBI Taxonomy" id="1567108"/>
    <lineage>
        <taxon>Bacteria</taxon>
        <taxon>Pseudomonadati</taxon>
        <taxon>Bacteroidota</taxon>
        <taxon>Cytophagia</taxon>
        <taxon>Cytophagales</taxon>
        <taxon>Hymenobacteraceae</taxon>
        <taxon>Rufibacter</taxon>
    </lineage>
</organism>
<name>A0ABW2DND4_9BACT</name>
<evidence type="ECO:0000313" key="2">
    <source>
        <dbReference type="EMBL" id="MFC6998550.1"/>
    </source>
</evidence>
<keyword evidence="1" id="KW-0732">Signal</keyword>
<evidence type="ECO:0008006" key="4">
    <source>
        <dbReference type="Google" id="ProtNLM"/>
    </source>
</evidence>
<dbReference type="EMBL" id="JBHSYQ010000006">
    <property type="protein sequence ID" value="MFC6998550.1"/>
    <property type="molecule type" value="Genomic_DNA"/>
</dbReference>
<proteinExistence type="predicted"/>
<protein>
    <recommendedName>
        <fullName evidence="4">DUF3575 domain-containing protein</fullName>
    </recommendedName>
</protein>
<sequence>MFKSFLFCLFSAALLHASVSAKAQSDSLPSGKYLFRISPQHLLLQGYHLDIEKQLKAGGTQSILFSPRVYTGNTHFADEFTVRSYRKEASGRVTGFGAEVQHRFYQSNLADLYDHNFYMAYGFNLHRFDIVFQNYGWAEELADDGLYYYRFKYADFQETIYRMGAMAYLGYQGGFITDRTLVDLYVCFGYNHSFSSTSYHMIRYNRNIMDYGHTGFIVYPGIKFGFVL</sequence>
<dbReference type="Proteomes" id="UP001596405">
    <property type="component" value="Unassembled WGS sequence"/>
</dbReference>
<accession>A0ABW2DND4</accession>
<evidence type="ECO:0000313" key="3">
    <source>
        <dbReference type="Proteomes" id="UP001596405"/>
    </source>
</evidence>
<feature type="chain" id="PRO_5046478922" description="DUF3575 domain-containing protein" evidence="1">
    <location>
        <begin position="24"/>
        <end position="228"/>
    </location>
</feature>
<comment type="caution">
    <text evidence="2">The sequence shown here is derived from an EMBL/GenBank/DDBJ whole genome shotgun (WGS) entry which is preliminary data.</text>
</comment>
<evidence type="ECO:0000256" key="1">
    <source>
        <dbReference type="SAM" id="SignalP"/>
    </source>
</evidence>